<dbReference type="InterPro" id="IPR000998">
    <property type="entry name" value="MAM_dom"/>
</dbReference>
<keyword evidence="3" id="KW-1003">Cell membrane</keyword>
<keyword evidence="7" id="KW-0547">Nucleotide-binding</keyword>
<dbReference type="InterPro" id="IPR023415">
    <property type="entry name" value="LDLR_class-A_CS"/>
</dbReference>
<evidence type="ECO:0000256" key="4">
    <source>
        <dbReference type="ARBA" id="ARBA00022679"/>
    </source>
</evidence>
<dbReference type="SMART" id="SM00192">
    <property type="entry name" value="LDLa"/>
    <property type="match status" value="1"/>
</dbReference>
<evidence type="ECO:0000256" key="10">
    <source>
        <dbReference type="ARBA" id="ARBA00022989"/>
    </source>
</evidence>
<keyword evidence="9" id="KW-0067">ATP-binding</keyword>
<evidence type="ECO:0000256" key="11">
    <source>
        <dbReference type="ARBA" id="ARBA00023136"/>
    </source>
</evidence>
<dbReference type="CDD" id="cd06263">
    <property type="entry name" value="MAM"/>
    <property type="match status" value="1"/>
</dbReference>
<dbReference type="SMART" id="SM00137">
    <property type="entry name" value="MAM"/>
    <property type="match status" value="1"/>
</dbReference>
<dbReference type="GO" id="GO:0005886">
    <property type="term" value="C:plasma membrane"/>
    <property type="evidence" value="ECO:0007669"/>
    <property type="project" value="UniProtKB-SubCell"/>
</dbReference>
<feature type="region of interest" description="Disordered" evidence="17">
    <location>
        <begin position="668"/>
        <end position="690"/>
    </location>
</feature>
<keyword evidence="5" id="KW-0812">Transmembrane</keyword>
<organism evidence="20">
    <name type="scientific">Cacopsylla melanoneura</name>
    <dbReference type="NCBI Taxonomy" id="428564"/>
    <lineage>
        <taxon>Eukaryota</taxon>
        <taxon>Metazoa</taxon>
        <taxon>Ecdysozoa</taxon>
        <taxon>Arthropoda</taxon>
        <taxon>Hexapoda</taxon>
        <taxon>Insecta</taxon>
        <taxon>Pterygota</taxon>
        <taxon>Neoptera</taxon>
        <taxon>Paraneoptera</taxon>
        <taxon>Hemiptera</taxon>
        <taxon>Sternorrhyncha</taxon>
        <taxon>Psylloidea</taxon>
        <taxon>Psyllidae</taxon>
        <taxon>Psyllinae</taxon>
        <taxon>Cacopsylla</taxon>
    </lineage>
</organism>
<sequence length="768" mass="85326">MDKFFSVKSSLLFGFILVFSTAVATVQYRCDFEYPCTHWHWDPKTNLSDGFQLVTGSDVLAIDNYQDGPYLDYKQNNQSHFLLLIVRSNRTTPLSIWSNEIEIHPKAPNCILQTNLHVGNMEKGMLRIVKVWQNISWVISEHGDDYKRWEKYRIRLGTKVTKFQIVIEIDVKNVTNDRPVHLAVDNLELVDCKPNLPEPREHCSDNVHLECNVNQTARCLDKTQICDIRQDCDNGEDENMKYCSTVPKSSRCTFETGTCQWTNVGQQGYNWFNSSAGLVPEEDHTYGNYSGHFMYFDSPLKKDAMGGMAEFRSPVFNRLPFYHLNETSGYYNTCHVSFNYKQYGKTVGSLALYVVSLTRRENISTRIFWLYGDTGDTAWHRASVYLPTNITSSYLLVFEARAGFRTNKENFCALDDIVVSPLCFGIGVPDNVPKYPYPYDYFTIVFPKESSGEVTEDNYLPKEYDGEIVEPDSPDLILSGPRPNKYFQHIQPYHFTTCKVKGYKGPNQMACNTAYNYTNVNVQVLDDKSGVQRWRVNTSNFYTIIAKGASGGKPIMDRTGRKSNGAVGRSVMPFQEGEKLYIVVGQEGTQSCKSAQDFKGNPNLGPTRIRDGLGNSQLRSGNKMRPVKDSPIPLYGGGGGGGTFLFIYNKKEIKPLVISAGGGGLSKGTEQTDYQHGHGLDAKRLPVKGNTPKDPDSKYFAGAGGGWHQSSNGTLIRTMDGHAVESGPNGGESCNARESPGKFCGYGGFGGGGGGCSAGGGGGGYSGE</sequence>
<dbReference type="Gene3D" id="2.60.120.200">
    <property type="match status" value="2"/>
</dbReference>
<dbReference type="PROSITE" id="PS01209">
    <property type="entry name" value="LDLRA_1"/>
    <property type="match status" value="1"/>
</dbReference>
<evidence type="ECO:0000256" key="13">
    <source>
        <dbReference type="ARBA" id="ARBA00023157"/>
    </source>
</evidence>
<keyword evidence="13" id="KW-1015">Disulfide bond</keyword>
<reference evidence="20" key="1">
    <citation type="submission" date="2021-05" db="EMBL/GenBank/DDBJ databases">
        <authorList>
            <person name="Alioto T."/>
            <person name="Alioto T."/>
            <person name="Gomez Garrido J."/>
        </authorList>
    </citation>
    <scope>NUCLEOTIDE SEQUENCE</scope>
</reference>
<keyword evidence="8" id="KW-0418">Kinase</keyword>
<feature type="region of interest" description="Disordered" evidence="17">
    <location>
        <begin position="595"/>
        <end position="630"/>
    </location>
</feature>
<evidence type="ECO:0000256" key="17">
    <source>
        <dbReference type="SAM" id="MobiDB-lite"/>
    </source>
</evidence>
<dbReference type="EMBL" id="HBUF01337978">
    <property type="protein sequence ID" value="CAG6698425.1"/>
    <property type="molecule type" value="Transcribed_RNA"/>
</dbReference>
<dbReference type="PROSITE" id="PS50060">
    <property type="entry name" value="MAM_2"/>
    <property type="match status" value="2"/>
</dbReference>
<keyword evidence="6 18" id="KW-0732">Signal</keyword>
<dbReference type="GO" id="GO:0005524">
    <property type="term" value="F:ATP binding"/>
    <property type="evidence" value="ECO:0007669"/>
    <property type="project" value="UniProtKB-KW"/>
</dbReference>
<feature type="chain" id="PRO_5034905014" description="receptor protein-tyrosine kinase" evidence="18">
    <location>
        <begin position="25"/>
        <end position="768"/>
    </location>
</feature>
<evidence type="ECO:0000256" key="7">
    <source>
        <dbReference type="ARBA" id="ARBA00022741"/>
    </source>
</evidence>
<evidence type="ECO:0000256" key="2">
    <source>
        <dbReference type="ARBA" id="ARBA00011902"/>
    </source>
</evidence>
<dbReference type="Pfam" id="PF12810">
    <property type="entry name" value="ALK_LTK_GRD"/>
    <property type="match status" value="1"/>
</dbReference>
<evidence type="ECO:0000256" key="15">
    <source>
        <dbReference type="ARBA" id="ARBA00023180"/>
    </source>
</evidence>
<keyword evidence="11" id="KW-0472">Membrane</keyword>
<evidence type="ECO:0000256" key="1">
    <source>
        <dbReference type="ARBA" id="ARBA00004251"/>
    </source>
</evidence>
<evidence type="ECO:0000313" key="20">
    <source>
        <dbReference type="EMBL" id="CAG6698425.1"/>
    </source>
</evidence>
<evidence type="ECO:0000256" key="8">
    <source>
        <dbReference type="ARBA" id="ARBA00022777"/>
    </source>
</evidence>
<evidence type="ECO:0000256" key="6">
    <source>
        <dbReference type="ARBA" id="ARBA00022729"/>
    </source>
</evidence>
<evidence type="ECO:0000256" key="18">
    <source>
        <dbReference type="SAM" id="SignalP"/>
    </source>
</evidence>
<dbReference type="SUPFAM" id="SSF49899">
    <property type="entry name" value="Concanavalin A-like lectins/glucanases"/>
    <property type="match status" value="2"/>
</dbReference>
<evidence type="ECO:0000256" key="3">
    <source>
        <dbReference type="ARBA" id="ARBA00022475"/>
    </source>
</evidence>
<protein>
    <recommendedName>
        <fullName evidence="2">receptor protein-tyrosine kinase</fullName>
        <ecNumber evidence="2">2.7.10.1</ecNumber>
    </recommendedName>
</protein>
<accession>A0A8D8U0T2</accession>
<keyword evidence="10" id="KW-1133">Transmembrane helix</keyword>
<dbReference type="InterPro" id="IPR055163">
    <property type="entry name" value="ALK/LTK-like_GRD"/>
</dbReference>
<feature type="domain" description="MAM" evidence="19">
    <location>
        <begin position="28"/>
        <end position="194"/>
    </location>
</feature>
<evidence type="ECO:0000256" key="5">
    <source>
        <dbReference type="ARBA" id="ARBA00022692"/>
    </source>
</evidence>
<comment type="subcellular location">
    <subcellularLocation>
        <location evidence="1">Cell membrane</location>
        <topology evidence="1">Single-pass type I membrane protein</topology>
    </subcellularLocation>
</comment>
<dbReference type="AlphaFoldDB" id="A0A8D8U0T2"/>
<evidence type="ECO:0000259" key="19">
    <source>
        <dbReference type="PROSITE" id="PS50060"/>
    </source>
</evidence>
<keyword evidence="15" id="KW-0325">Glycoprotein</keyword>
<name>A0A8D8U0T2_9HEMI</name>
<dbReference type="EC" id="2.7.10.1" evidence="2"/>
<feature type="compositionally biased region" description="Basic and acidic residues" evidence="17">
    <location>
        <begin position="673"/>
        <end position="684"/>
    </location>
</feature>
<dbReference type="InterPro" id="IPR002172">
    <property type="entry name" value="LDrepeatLR_classA_rpt"/>
</dbReference>
<keyword evidence="12" id="KW-0829">Tyrosine-protein kinase</keyword>
<keyword evidence="4" id="KW-0808">Transferase</keyword>
<dbReference type="PROSITE" id="PS50068">
    <property type="entry name" value="LDLRA_2"/>
    <property type="match status" value="1"/>
</dbReference>
<feature type="domain" description="MAM" evidence="19">
    <location>
        <begin position="250"/>
        <end position="425"/>
    </location>
</feature>
<dbReference type="Pfam" id="PF00629">
    <property type="entry name" value="MAM"/>
    <property type="match status" value="1"/>
</dbReference>
<proteinExistence type="predicted"/>
<comment type="caution">
    <text evidence="16">Lacks conserved residue(s) required for the propagation of feature annotation.</text>
</comment>
<evidence type="ECO:0000256" key="12">
    <source>
        <dbReference type="ARBA" id="ARBA00023137"/>
    </source>
</evidence>
<keyword evidence="14 20" id="KW-0675">Receptor</keyword>
<evidence type="ECO:0000256" key="9">
    <source>
        <dbReference type="ARBA" id="ARBA00022840"/>
    </source>
</evidence>
<dbReference type="GO" id="GO:0004714">
    <property type="term" value="F:transmembrane receptor protein tyrosine kinase activity"/>
    <property type="evidence" value="ECO:0007669"/>
    <property type="project" value="UniProtKB-EC"/>
</dbReference>
<feature type="signal peptide" evidence="18">
    <location>
        <begin position="1"/>
        <end position="24"/>
    </location>
</feature>
<evidence type="ECO:0000256" key="14">
    <source>
        <dbReference type="ARBA" id="ARBA00023170"/>
    </source>
</evidence>
<evidence type="ECO:0000256" key="16">
    <source>
        <dbReference type="PROSITE-ProRule" id="PRU00124"/>
    </source>
</evidence>
<dbReference type="InterPro" id="IPR013320">
    <property type="entry name" value="ConA-like_dom_sf"/>
</dbReference>